<evidence type="ECO:0000256" key="1">
    <source>
        <dbReference type="SAM" id="Phobius"/>
    </source>
</evidence>
<feature type="transmembrane region" description="Helical" evidence="1">
    <location>
        <begin position="268"/>
        <end position="288"/>
    </location>
</feature>
<evidence type="ECO:0000313" key="3">
    <source>
        <dbReference type="Proteomes" id="UP000184050"/>
    </source>
</evidence>
<organism evidence="2 3">
    <name type="scientific">Tangfeifania diversioriginum</name>
    <dbReference type="NCBI Taxonomy" id="1168035"/>
    <lineage>
        <taxon>Bacteria</taxon>
        <taxon>Pseudomonadati</taxon>
        <taxon>Bacteroidota</taxon>
        <taxon>Bacteroidia</taxon>
        <taxon>Marinilabiliales</taxon>
        <taxon>Prolixibacteraceae</taxon>
        <taxon>Tangfeifania</taxon>
    </lineage>
</organism>
<feature type="transmembrane region" description="Helical" evidence="1">
    <location>
        <begin position="337"/>
        <end position="358"/>
    </location>
</feature>
<keyword evidence="1" id="KW-0812">Transmembrane</keyword>
<feature type="transmembrane region" description="Helical" evidence="1">
    <location>
        <begin position="61"/>
        <end position="79"/>
    </location>
</feature>
<feature type="transmembrane region" description="Helical" evidence="1">
    <location>
        <begin position="308"/>
        <end position="330"/>
    </location>
</feature>
<dbReference type="STRING" id="1168035.SAMN05444280_110114"/>
<evidence type="ECO:0000313" key="2">
    <source>
        <dbReference type="EMBL" id="SHJ07569.1"/>
    </source>
</evidence>
<keyword evidence="1" id="KW-1133">Transmembrane helix</keyword>
<feature type="transmembrane region" description="Helical" evidence="1">
    <location>
        <begin position="226"/>
        <end position="247"/>
    </location>
</feature>
<feature type="transmembrane region" description="Helical" evidence="1">
    <location>
        <begin position="36"/>
        <end position="54"/>
    </location>
</feature>
<feature type="transmembrane region" description="Helical" evidence="1">
    <location>
        <begin position="194"/>
        <end position="214"/>
    </location>
</feature>
<feature type="transmembrane region" description="Helical" evidence="1">
    <location>
        <begin position="396"/>
        <end position="416"/>
    </location>
</feature>
<dbReference type="AlphaFoldDB" id="A0A1M6GCC3"/>
<dbReference type="Proteomes" id="UP000184050">
    <property type="component" value="Unassembled WGS sequence"/>
</dbReference>
<feature type="transmembrane region" description="Helical" evidence="1">
    <location>
        <begin position="436"/>
        <end position="454"/>
    </location>
</feature>
<dbReference type="RefSeq" id="WP_139279513.1">
    <property type="nucleotide sequence ID" value="NZ_FQZE01000010.1"/>
</dbReference>
<name>A0A1M6GCC3_9BACT</name>
<feature type="transmembrane region" description="Helical" evidence="1">
    <location>
        <begin position="91"/>
        <end position="119"/>
    </location>
</feature>
<protein>
    <submittedName>
        <fullName evidence="2">Uncharacterized protein</fullName>
    </submittedName>
</protein>
<gene>
    <name evidence="2" type="ORF">SAMN05444280_110114</name>
</gene>
<dbReference type="EMBL" id="FQZE01000010">
    <property type="protein sequence ID" value="SHJ07569.1"/>
    <property type="molecule type" value="Genomic_DNA"/>
</dbReference>
<feature type="transmembrane region" description="Helical" evidence="1">
    <location>
        <begin position="12"/>
        <end position="30"/>
    </location>
</feature>
<dbReference type="OrthoDB" id="977273at2"/>
<keyword evidence="3" id="KW-1185">Reference proteome</keyword>
<sequence>MIKSEPISQRMFIALPALAMMLGWGLRGHIGGGPFGAMIPGAMVALSISLLLKFPAAATSIVVVFGVFGIGLGGEMTYGQTLGFLRNPDTVWWGTAGITLKGAVWGLLGGTVFSLGFLFHRVPKKVIIYALLLMLAGFFLGFKLVNEPMLLYFSDPAKPRAESWAALLFGAMAIIVYLKFKLNQEEFKLLLRFALYGLVGGGLGFGLGGFWMVLGSHLPEVIYSDWWKAMEFTFGLLLGASLGWAAWKSRKEIQSNNQADKIYEKHSLSIAGELGILFAVAVFTHWLWPNLLESVAYGSTSNGFAFSIVQGVVRVLLNYGFYGFVFVLVIMRFPKMAWQIGITLTFCHAAIDLIRDFYPDLNPWAPFTMHLFWVFLMTAVVALFTAYYSRGENRTINLFLLLIWACIAVSLLRLAFLSGSLSVSGMSFCEVVCDRFFVDIFFIVNAIVVSWIILKMKKNQKLLPE</sequence>
<proteinExistence type="predicted"/>
<feature type="transmembrane region" description="Helical" evidence="1">
    <location>
        <begin position="126"/>
        <end position="144"/>
    </location>
</feature>
<feature type="transmembrane region" description="Helical" evidence="1">
    <location>
        <begin position="164"/>
        <end position="182"/>
    </location>
</feature>
<accession>A0A1M6GCC3</accession>
<keyword evidence="1" id="KW-0472">Membrane</keyword>
<reference evidence="2 3" key="1">
    <citation type="submission" date="2016-11" db="EMBL/GenBank/DDBJ databases">
        <authorList>
            <person name="Jaros S."/>
            <person name="Januszkiewicz K."/>
            <person name="Wedrychowicz H."/>
        </authorList>
    </citation>
    <scope>NUCLEOTIDE SEQUENCE [LARGE SCALE GENOMIC DNA]</scope>
    <source>
        <strain evidence="2 3">DSM 27063</strain>
    </source>
</reference>
<feature type="transmembrane region" description="Helical" evidence="1">
    <location>
        <begin position="370"/>
        <end position="389"/>
    </location>
</feature>